<evidence type="ECO:0000256" key="2">
    <source>
        <dbReference type="ARBA" id="ARBA00023264"/>
    </source>
</evidence>
<protein>
    <recommendedName>
        <fullName evidence="6">Choline kinase</fullName>
    </recommendedName>
</protein>
<dbReference type="GO" id="GO:0006646">
    <property type="term" value="P:phosphatidylethanolamine biosynthetic process"/>
    <property type="evidence" value="ECO:0007669"/>
    <property type="project" value="TreeGrafter"/>
</dbReference>
<evidence type="ECO:0000256" key="1">
    <source>
        <dbReference type="ARBA" id="ARBA00023209"/>
    </source>
</evidence>
<dbReference type="GO" id="GO:0005737">
    <property type="term" value="C:cytoplasm"/>
    <property type="evidence" value="ECO:0007669"/>
    <property type="project" value="TreeGrafter"/>
</dbReference>
<dbReference type="PANTHER" id="PTHR22603">
    <property type="entry name" value="CHOLINE/ETHANOALAMINE KINASE"/>
    <property type="match status" value="1"/>
</dbReference>
<dbReference type="Gene3D" id="3.90.1200.10">
    <property type="match status" value="1"/>
</dbReference>
<keyword evidence="1" id="KW-0443">Lipid metabolism</keyword>
<dbReference type="GO" id="GO:0004305">
    <property type="term" value="F:ethanolamine kinase activity"/>
    <property type="evidence" value="ECO:0007669"/>
    <property type="project" value="TreeGrafter"/>
</dbReference>
<gene>
    <name evidence="4" type="ORF">OSB1V03_LOCUS102</name>
</gene>
<dbReference type="OrthoDB" id="6516455at2759"/>
<dbReference type="PANTHER" id="PTHR22603:SF93">
    <property type="entry name" value="RE24176P"/>
    <property type="match status" value="1"/>
</dbReference>
<keyword evidence="2" id="KW-1208">Phospholipid metabolism</keyword>
<dbReference type="EMBL" id="CAJPIZ010000017">
    <property type="protein sequence ID" value="CAG2100032.1"/>
    <property type="molecule type" value="Genomic_DNA"/>
</dbReference>
<comment type="similarity">
    <text evidence="3">Belongs to the choline/ethanolamine kinase family.</text>
</comment>
<dbReference type="Proteomes" id="UP000759131">
    <property type="component" value="Unassembled WGS sequence"/>
</dbReference>
<dbReference type="InterPro" id="IPR011009">
    <property type="entry name" value="Kinase-like_dom_sf"/>
</dbReference>
<accession>A0A7R9KD28</accession>
<evidence type="ECO:0000313" key="5">
    <source>
        <dbReference type="Proteomes" id="UP000759131"/>
    </source>
</evidence>
<dbReference type="SUPFAM" id="SSF56112">
    <property type="entry name" value="Protein kinase-like (PK-like)"/>
    <property type="match status" value="1"/>
</dbReference>
<keyword evidence="1" id="KW-0594">Phospholipid biosynthesis</keyword>
<sequence>MQIIINIQYYTVNSLKIVFNTTNMESNGSQSISIKDLKAGEEYDFEKVELIRGETPPDIKEKCLELCKEYLSDNWRQQTVDTISVRRITGGLMDTISVRRITGGLSNQLYYCGITSPSIESTAPQEVAIRLYGSKWYNNLNSEGNERLTDMRSERLSDVITSLLLSENKLGIKIYGLFDCGQIQHYYHHRQFKLEEQNNAKLAEELFRKMARIHAMEVPLRKGEWILREIDMQYAEAEKRFSVDKLASDLNLETLKAHDLKTEIEWLKNTVLKLKSPLAFSHNDLLSSNILVLNEKSDSGDQLVICDFEYSSYGYRGLDLGTVVNEWGRLWNDFQSVHQFADDSTIRRLLQYYISENELIFGKSWSDNEINSMDQLIKEAKVNWEKKNTKIIGE</sequence>
<evidence type="ECO:0008006" key="6">
    <source>
        <dbReference type="Google" id="ProtNLM"/>
    </source>
</evidence>
<keyword evidence="1" id="KW-0444">Lipid biosynthesis</keyword>
<organism evidence="4">
    <name type="scientific">Medioppia subpectinata</name>
    <dbReference type="NCBI Taxonomy" id="1979941"/>
    <lineage>
        <taxon>Eukaryota</taxon>
        <taxon>Metazoa</taxon>
        <taxon>Ecdysozoa</taxon>
        <taxon>Arthropoda</taxon>
        <taxon>Chelicerata</taxon>
        <taxon>Arachnida</taxon>
        <taxon>Acari</taxon>
        <taxon>Acariformes</taxon>
        <taxon>Sarcoptiformes</taxon>
        <taxon>Oribatida</taxon>
        <taxon>Brachypylina</taxon>
        <taxon>Oppioidea</taxon>
        <taxon>Oppiidae</taxon>
        <taxon>Medioppia</taxon>
    </lineage>
</organism>
<dbReference type="EMBL" id="OC854592">
    <property type="protein sequence ID" value="CAD7619602.1"/>
    <property type="molecule type" value="Genomic_DNA"/>
</dbReference>
<reference evidence="4" key="1">
    <citation type="submission" date="2020-11" db="EMBL/GenBank/DDBJ databases">
        <authorList>
            <person name="Tran Van P."/>
        </authorList>
    </citation>
    <scope>NUCLEOTIDE SEQUENCE</scope>
</reference>
<keyword evidence="5" id="KW-1185">Reference proteome</keyword>
<dbReference type="Gene3D" id="3.30.200.20">
    <property type="entry name" value="Phosphorylase Kinase, domain 1"/>
    <property type="match status" value="2"/>
</dbReference>
<proteinExistence type="inferred from homology"/>
<name>A0A7R9KD28_9ACAR</name>
<evidence type="ECO:0000313" key="4">
    <source>
        <dbReference type="EMBL" id="CAD7619602.1"/>
    </source>
</evidence>
<evidence type="ECO:0000256" key="3">
    <source>
        <dbReference type="ARBA" id="ARBA00038211"/>
    </source>
</evidence>
<dbReference type="AlphaFoldDB" id="A0A7R9KD28"/>
<dbReference type="GO" id="GO:0004103">
    <property type="term" value="F:choline kinase activity"/>
    <property type="evidence" value="ECO:0007669"/>
    <property type="project" value="TreeGrafter"/>
</dbReference>
<dbReference type="Pfam" id="PF01633">
    <property type="entry name" value="Choline_kinase"/>
    <property type="match status" value="1"/>
</dbReference>